<organism evidence="1 2">
    <name type="scientific">Alistipes putredinis DSM 17216</name>
    <dbReference type="NCBI Taxonomy" id="445970"/>
    <lineage>
        <taxon>Bacteria</taxon>
        <taxon>Pseudomonadati</taxon>
        <taxon>Bacteroidota</taxon>
        <taxon>Bacteroidia</taxon>
        <taxon>Bacteroidales</taxon>
        <taxon>Rikenellaceae</taxon>
        <taxon>Alistipes</taxon>
    </lineage>
</organism>
<proteinExistence type="predicted"/>
<dbReference type="AlphaFoldDB" id="B0MVC8"/>
<dbReference type="HOGENOM" id="CLU_2327664_0_0_10"/>
<name>B0MVC8_9BACT</name>
<gene>
    <name evidence="1" type="ORF">ALIPUT_01074</name>
</gene>
<dbReference type="EMBL" id="ABFK02000017">
    <property type="protein sequence ID" value="EDS04012.1"/>
    <property type="molecule type" value="Genomic_DNA"/>
</dbReference>
<keyword evidence="2" id="KW-1185">Reference proteome</keyword>
<protein>
    <submittedName>
        <fullName evidence="1">Uncharacterized protein</fullName>
    </submittedName>
</protein>
<comment type="caution">
    <text evidence="1">The sequence shown here is derived from an EMBL/GenBank/DDBJ whole genome shotgun (WGS) entry which is preliminary data.</text>
</comment>
<evidence type="ECO:0000313" key="2">
    <source>
        <dbReference type="Proteomes" id="UP000005819"/>
    </source>
</evidence>
<sequence length="98" mass="11181">MDMESIFCRSNVLKIFVFGNGRTECGPKERMRRTAAVRFGDSQRGDRVLAGFRFYVVLHACSAVAVPEATRTIVYFEKPLYVLYILIHTEKCKSVPES</sequence>
<reference evidence="1" key="1">
    <citation type="submission" date="2007-10" db="EMBL/GenBank/DDBJ databases">
        <authorList>
            <person name="Fulton L."/>
            <person name="Clifton S."/>
            <person name="Fulton B."/>
            <person name="Xu J."/>
            <person name="Minx P."/>
            <person name="Pepin K.H."/>
            <person name="Johnson M."/>
            <person name="Thiruvilangam P."/>
            <person name="Bhonagiri V."/>
            <person name="Nash W.E."/>
            <person name="Mardis E.R."/>
            <person name="Wilson R.K."/>
        </authorList>
    </citation>
    <scope>NUCLEOTIDE SEQUENCE [LARGE SCALE GENOMIC DNA]</scope>
    <source>
        <strain evidence="1">DSM 17216</strain>
    </source>
</reference>
<evidence type="ECO:0000313" key="1">
    <source>
        <dbReference type="EMBL" id="EDS04012.1"/>
    </source>
</evidence>
<accession>B0MVC8</accession>
<reference evidence="1" key="2">
    <citation type="submission" date="2013-09" db="EMBL/GenBank/DDBJ databases">
        <title>Draft genome sequence of Alistipes putredinis (DSM 17216).</title>
        <authorList>
            <person name="Sudarsanam P."/>
            <person name="Ley R."/>
            <person name="Guruge J."/>
            <person name="Turnbaugh P.J."/>
            <person name="Mahowald M."/>
            <person name="Liep D."/>
            <person name="Gordon J."/>
        </authorList>
    </citation>
    <scope>NUCLEOTIDE SEQUENCE</scope>
    <source>
        <strain evidence="1">DSM 17216</strain>
    </source>
</reference>
<dbReference type="Proteomes" id="UP000005819">
    <property type="component" value="Unassembled WGS sequence"/>
</dbReference>